<dbReference type="GO" id="GO:0006364">
    <property type="term" value="P:rRNA processing"/>
    <property type="evidence" value="ECO:0007669"/>
    <property type="project" value="TreeGrafter"/>
</dbReference>
<keyword evidence="8" id="KW-1185">Reference proteome</keyword>
<dbReference type="OrthoDB" id="443772at2759"/>
<evidence type="ECO:0000313" key="7">
    <source>
        <dbReference type="EMBL" id="CBN77526.1"/>
    </source>
</evidence>
<sequence>MPKGRKRAIKAATADEVEDPTAVGGAEDDEFMMELAAARAAMEEQTARRKALRGEEDGDGSGGAAGSEGRETPAGGGGGAAPTGSYNKAGLLQKAAEMERAIPWEETLTVSDIPLELEDVHDDLKREVSFYNNALEAVKRGRSLLVAANVPYKRPEDFLCEMVKTDAHMDKIKDKLIFEQQKMDAFEQRKARQEQRKYAKELNSNKVAEKSKRKKEGLEEIEQWKKGAKRSRGGPLADDDGLDAVLSGNKAGGRGGGPGGRNVKREAKNKKYGFGGKKREKGQSDPRSLNDLSQYNPKQGGSGRSRSKPAKGSNRPGKSVRTKNKNRRSRG</sequence>
<feature type="compositionally biased region" description="Basic residues" evidence="6">
    <location>
        <begin position="267"/>
        <end position="280"/>
    </location>
</feature>
<accession>D8LMB6</accession>
<dbReference type="GO" id="GO:0030687">
    <property type="term" value="C:preribosome, large subunit precursor"/>
    <property type="evidence" value="ECO:0007669"/>
    <property type="project" value="TreeGrafter"/>
</dbReference>
<evidence type="ECO:0000256" key="3">
    <source>
        <dbReference type="ARBA" id="ARBA00022517"/>
    </source>
</evidence>
<dbReference type="Pfam" id="PF05890">
    <property type="entry name" value="Ebp2"/>
    <property type="match status" value="1"/>
</dbReference>
<keyword evidence="5" id="KW-0539">Nucleus</keyword>
<dbReference type="PANTHER" id="PTHR13028:SF0">
    <property type="entry name" value="RRNA-PROCESSING PROTEIN EBP2-RELATED"/>
    <property type="match status" value="1"/>
</dbReference>
<evidence type="ECO:0000256" key="5">
    <source>
        <dbReference type="ARBA" id="ARBA00023242"/>
    </source>
</evidence>
<evidence type="ECO:0008006" key="9">
    <source>
        <dbReference type="Google" id="ProtNLM"/>
    </source>
</evidence>
<keyword evidence="3" id="KW-0690">Ribosome biogenesis</keyword>
<reference evidence="7 8" key="1">
    <citation type="journal article" date="2010" name="Nature">
        <title>The Ectocarpus genome and the independent evolution of multicellularity in brown algae.</title>
        <authorList>
            <person name="Cock J.M."/>
            <person name="Sterck L."/>
            <person name="Rouze P."/>
            <person name="Scornet D."/>
            <person name="Allen A.E."/>
            <person name="Amoutzias G."/>
            <person name="Anthouard V."/>
            <person name="Artiguenave F."/>
            <person name="Aury J.M."/>
            <person name="Badger J.H."/>
            <person name="Beszteri B."/>
            <person name="Billiau K."/>
            <person name="Bonnet E."/>
            <person name="Bothwell J.H."/>
            <person name="Bowler C."/>
            <person name="Boyen C."/>
            <person name="Brownlee C."/>
            <person name="Carrano C.J."/>
            <person name="Charrier B."/>
            <person name="Cho G.Y."/>
            <person name="Coelho S.M."/>
            <person name="Collen J."/>
            <person name="Corre E."/>
            <person name="Da Silva C."/>
            <person name="Delage L."/>
            <person name="Delaroque N."/>
            <person name="Dittami S.M."/>
            <person name="Doulbeau S."/>
            <person name="Elias M."/>
            <person name="Farnham G."/>
            <person name="Gachon C.M."/>
            <person name="Gschloessl B."/>
            <person name="Heesch S."/>
            <person name="Jabbari K."/>
            <person name="Jubin C."/>
            <person name="Kawai H."/>
            <person name="Kimura K."/>
            <person name="Kloareg B."/>
            <person name="Kupper F.C."/>
            <person name="Lang D."/>
            <person name="Le Bail A."/>
            <person name="Leblanc C."/>
            <person name="Lerouge P."/>
            <person name="Lohr M."/>
            <person name="Lopez P.J."/>
            <person name="Martens C."/>
            <person name="Maumus F."/>
            <person name="Michel G."/>
            <person name="Miranda-Saavedra D."/>
            <person name="Morales J."/>
            <person name="Moreau H."/>
            <person name="Motomura T."/>
            <person name="Nagasato C."/>
            <person name="Napoli C.A."/>
            <person name="Nelson D.R."/>
            <person name="Nyvall-Collen P."/>
            <person name="Peters A.F."/>
            <person name="Pommier C."/>
            <person name="Potin P."/>
            <person name="Poulain J."/>
            <person name="Quesneville H."/>
            <person name="Read B."/>
            <person name="Rensing S.A."/>
            <person name="Ritter A."/>
            <person name="Rousvoal S."/>
            <person name="Samanta M."/>
            <person name="Samson G."/>
            <person name="Schroeder D.C."/>
            <person name="Segurens B."/>
            <person name="Strittmatter M."/>
            <person name="Tonon T."/>
            <person name="Tregear J.W."/>
            <person name="Valentin K."/>
            <person name="von Dassow P."/>
            <person name="Yamagishi T."/>
            <person name="Van de Peer Y."/>
            <person name="Wincker P."/>
        </authorList>
    </citation>
    <scope>NUCLEOTIDE SEQUENCE [LARGE SCALE GENOMIC DNA]</scope>
    <source>
        <strain evidence="8">Ec32 / CCAP1310/4</strain>
    </source>
</reference>
<dbReference type="EMBL" id="FN648596">
    <property type="protein sequence ID" value="CBN77526.1"/>
    <property type="molecule type" value="Genomic_DNA"/>
</dbReference>
<dbReference type="GO" id="GO:0005730">
    <property type="term" value="C:nucleolus"/>
    <property type="evidence" value="ECO:0007669"/>
    <property type="project" value="UniProtKB-SubCell"/>
</dbReference>
<comment type="subcellular location">
    <subcellularLocation>
        <location evidence="1">Nucleus</location>
        <location evidence="1">Nucleolus</location>
    </subcellularLocation>
</comment>
<evidence type="ECO:0000256" key="1">
    <source>
        <dbReference type="ARBA" id="ARBA00004604"/>
    </source>
</evidence>
<gene>
    <name evidence="7" type="ORF">Esi_0004_0088</name>
</gene>
<comment type="similarity">
    <text evidence="2">Belongs to the EBP2 family.</text>
</comment>
<dbReference type="eggNOG" id="KOG3080">
    <property type="taxonomic scope" value="Eukaryota"/>
</dbReference>
<dbReference type="PANTHER" id="PTHR13028">
    <property type="entry name" value="RRNA PROCESSING PROTEIN EBNA1-BINDING PROTEIN-RELATED"/>
    <property type="match status" value="1"/>
</dbReference>
<dbReference type="GO" id="GO:0034399">
    <property type="term" value="C:nuclear periphery"/>
    <property type="evidence" value="ECO:0007669"/>
    <property type="project" value="TreeGrafter"/>
</dbReference>
<feature type="compositionally biased region" description="Polar residues" evidence="6">
    <location>
        <begin position="285"/>
        <end position="299"/>
    </location>
</feature>
<organism evidence="7 8">
    <name type="scientific">Ectocarpus siliculosus</name>
    <name type="common">Brown alga</name>
    <name type="synonym">Conferva siliculosa</name>
    <dbReference type="NCBI Taxonomy" id="2880"/>
    <lineage>
        <taxon>Eukaryota</taxon>
        <taxon>Sar</taxon>
        <taxon>Stramenopiles</taxon>
        <taxon>Ochrophyta</taxon>
        <taxon>PX clade</taxon>
        <taxon>Phaeophyceae</taxon>
        <taxon>Ectocarpales</taxon>
        <taxon>Ectocarpaceae</taxon>
        <taxon>Ectocarpus</taxon>
    </lineage>
</organism>
<keyword evidence="4" id="KW-0175">Coiled coil</keyword>
<dbReference type="InterPro" id="IPR008610">
    <property type="entry name" value="Ebp2"/>
</dbReference>
<dbReference type="GO" id="GO:0042273">
    <property type="term" value="P:ribosomal large subunit biogenesis"/>
    <property type="evidence" value="ECO:0007669"/>
    <property type="project" value="TreeGrafter"/>
</dbReference>
<feature type="compositionally biased region" description="Basic and acidic residues" evidence="6">
    <location>
        <begin position="216"/>
        <end position="225"/>
    </location>
</feature>
<protein>
    <recommendedName>
        <fullName evidence="9">Eukaryotic rRNA processing</fullName>
    </recommendedName>
</protein>
<dbReference type="OMA" id="RETMFHR"/>
<dbReference type="STRING" id="2880.D8LMB6"/>
<evidence type="ECO:0000313" key="8">
    <source>
        <dbReference type="Proteomes" id="UP000002630"/>
    </source>
</evidence>
<feature type="compositionally biased region" description="Gly residues" evidence="6">
    <location>
        <begin position="250"/>
        <end position="260"/>
    </location>
</feature>
<dbReference type="Proteomes" id="UP000002630">
    <property type="component" value="Linkage Group LG03"/>
</dbReference>
<feature type="compositionally biased region" description="Basic and acidic residues" evidence="6">
    <location>
        <begin position="188"/>
        <end position="200"/>
    </location>
</feature>
<evidence type="ECO:0000256" key="6">
    <source>
        <dbReference type="SAM" id="MobiDB-lite"/>
    </source>
</evidence>
<feature type="region of interest" description="Disordered" evidence="6">
    <location>
        <begin position="39"/>
        <end position="83"/>
    </location>
</feature>
<feature type="compositionally biased region" description="Basic and acidic residues" evidence="6">
    <location>
        <begin position="41"/>
        <end position="55"/>
    </location>
</feature>
<evidence type="ECO:0000256" key="2">
    <source>
        <dbReference type="ARBA" id="ARBA00007336"/>
    </source>
</evidence>
<feature type="region of interest" description="Disordered" evidence="6">
    <location>
        <begin position="188"/>
        <end position="331"/>
    </location>
</feature>
<feature type="compositionally biased region" description="Basic residues" evidence="6">
    <location>
        <begin position="318"/>
        <end position="331"/>
    </location>
</feature>
<name>D8LMB6_ECTSI</name>
<dbReference type="EMBL" id="FN649728">
    <property type="protein sequence ID" value="CBN77526.1"/>
    <property type="molecule type" value="Genomic_DNA"/>
</dbReference>
<evidence type="ECO:0000256" key="4">
    <source>
        <dbReference type="ARBA" id="ARBA00023054"/>
    </source>
</evidence>
<feature type="region of interest" description="Disordered" evidence="6">
    <location>
        <begin position="1"/>
        <end position="27"/>
    </location>
</feature>
<proteinExistence type="inferred from homology"/>
<dbReference type="AlphaFoldDB" id="D8LMB6"/>
<dbReference type="InParanoid" id="D8LMB6"/>